<proteinExistence type="predicted"/>
<feature type="compositionally biased region" description="Low complexity" evidence="1">
    <location>
        <begin position="129"/>
        <end position="155"/>
    </location>
</feature>
<organism evidence="2 3">
    <name type="scientific">Liparis tanakae</name>
    <name type="common">Tanaka's snailfish</name>
    <dbReference type="NCBI Taxonomy" id="230148"/>
    <lineage>
        <taxon>Eukaryota</taxon>
        <taxon>Metazoa</taxon>
        <taxon>Chordata</taxon>
        <taxon>Craniata</taxon>
        <taxon>Vertebrata</taxon>
        <taxon>Euteleostomi</taxon>
        <taxon>Actinopterygii</taxon>
        <taxon>Neopterygii</taxon>
        <taxon>Teleostei</taxon>
        <taxon>Neoteleostei</taxon>
        <taxon>Acanthomorphata</taxon>
        <taxon>Eupercaria</taxon>
        <taxon>Perciformes</taxon>
        <taxon>Cottioidei</taxon>
        <taxon>Cottales</taxon>
        <taxon>Liparidae</taxon>
        <taxon>Liparis</taxon>
    </lineage>
</organism>
<protein>
    <submittedName>
        <fullName evidence="2">Uncharacterized protein</fullName>
    </submittedName>
</protein>
<evidence type="ECO:0000256" key="1">
    <source>
        <dbReference type="SAM" id="MobiDB-lite"/>
    </source>
</evidence>
<accession>A0A4Z2G4L5</accession>
<feature type="region of interest" description="Disordered" evidence="1">
    <location>
        <begin position="79"/>
        <end position="103"/>
    </location>
</feature>
<evidence type="ECO:0000313" key="3">
    <source>
        <dbReference type="Proteomes" id="UP000314294"/>
    </source>
</evidence>
<feature type="region of interest" description="Disordered" evidence="1">
    <location>
        <begin position="125"/>
        <end position="155"/>
    </location>
</feature>
<keyword evidence="3" id="KW-1185">Reference proteome</keyword>
<sequence>MALEGHQGFFTVQMHNLFHSSEPCSSARTSLSGRQSPSVGLLSSSSVAGLTVLLSGSPDASSGLVGVEPAVFMWLTGVSRPAPPRKTREPGNSDPASWRQIPRESYIRPNFDFVPHEVRRPGAFRTALGRTGSSSSGSTSGSPFFSHGGSVTLRN</sequence>
<comment type="caution">
    <text evidence="2">The sequence shown here is derived from an EMBL/GenBank/DDBJ whole genome shotgun (WGS) entry which is preliminary data.</text>
</comment>
<gene>
    <name evidence="2" type="ORF">EYF80_042043</name>
</gene>
<dbReference type="Proteomes" id="UP000314294">
    <property type="component" value="Unassembled WGS sequence"/>
</dbReference>
<name>A0A4Z2G4L5_9TELE</name>
<dbReference type="EMBL" id="SRLO01000726">
    <property type="protein sequence ID" value="TNN47724.1"/>
    <property type="molecule type" value="Genomic_DNA"/>
</dbReference>
<dbReference type="AlphaFoldDB" id="A0A4Z2G4L5"/>
<evidence type="ECO:0000313" key="2">
    <source>
        <dbReference type="EMBL" id="TNN47724.1"/>
    </source>
</evidence>
<reference evidence="2 3" key="1">
    <citation type="submission" date="2019-03" db="EMBL/GenBank/DDBJ databases">
        <title>First draft genome of Liparis tanakae, snailfish: a comprehensive survey of snailfish specific genes.</title>
        <authorList>
            <person name="Kim W."/>
            <person name="Song I."/>
            <person name="Jeong J.-H."/>
            <person name="Kim D."/>
            <person name="Kim S."/>
            <person name="Ryu S."/>
            <person name="Song J.Y."/>
            <person name="Lee S.K."/>
        </authorList>
    </citation>
    <scope>NUCLEOTIDE SEQUENCE [LARGE SCALE GENOMIC DNA]</scope>
    <source>
        <tissue evidence="2">Muscle</tissue>
    </source>
</reference>